<evidence type="ECO:0000256" key="17">
    <source>
        <dbReference type="SAM" id="MobiDB-lite"/>
    </source>
</evidence>
<feature type="active site" description="Charge relay system" evidence="15">
    <location>
        <position position="234"/>
    </location>
</feature>
<dbReference type="AlphaFoldDB" id="A0A969WBF9"/>
<dbReference type="Pfam" id="PF13365">
    <property type="entry name" value="Trypsin_2"/>
    <property type="match status" value="1"/>
</dbReference>
<keyword evidence="13" id="KW-0346">Stress response</keyword>
<dbReference type="Proteomes" id="UP000653472">
    <property type="component" value="Unassembled WGS sequence"/>
</dbReference>
<feature type="binding site" evidence="16">
    <location>
        <position position="161"/>
    </location>
    <ligand>
        <name>substrate</name>
    </ligand>
</feature>
<sequence>MKLAAVLRLTAVCLLLSLAACQREHPASAGAVLPDFADLVERVSPSVVNISTVPADPPVSDASAQTQSNSDDDLKDAPEWFKRFLQEHPDDSQDDGGDDGDGGPADLPPGPQSLGSGFVLWGDGYIVTNYHVVRDAKEVIVRLLDRRQYTAQVVGSDEATDVALLKIKAGDLPAVKLADTSKLRPGQWALAIGSPFGFDYSVTAGIISAKGRALITEQYVPFIQTDVAINPGNSGGPLFNLAGEVIGMNSQIYSQSGGYQGLSFSIPIDIVAKVARQLKDQGRVTRGWLGVVVQEVDRDMAQQAHMDKPGGALVARVVPDSPASRSGVRAGDIILSYDGKELPNSVALPPMVGITDPGQLATLKLLRDGKTITIKVDVGALAPGADGDADQQLQDAPKPPPVGPLGLVVRAMDSSERSHAQVISGGVLVTSVGNGPAARAGIRAGDVLLQISGQEIDSPDRLATVVSRLTPGATVQVLVQRRGSPLFLMLDVPGSSNDS</sequence>
<organism evidence="20 21">
    <name type="scientific">Solimonas marina</name>
    <dbReference type="NCBI Taxonomy" id="2714601"/>
    <lineage>
        <taxon>Bacteria</taxon>
        <taxon>Pseudomonadati</taxon>
        <taxon>Pseudomonadota</taxon>
        <taxon>Gammaproteobacteria</taxon>
        <taxon>Nevskiales</taxon>
        <taxon>Nevskiaceae</taxon>
        <taxon>Solimonas</taxon>
    </lineage>
</organism>
<dbReference type="CDD" id="cd10839">
    <property type="entry name" value="cpPDZ1_DegP-like"/>
    <property type="match status" value="1"/>
</dbReference>
<dbReference type="SUPFAM" id="SSF50494">
    <property type="entry name" value="Trypsin-like serine proteases"/>
    <property type="match status" value="1"/>
</dbReference>
<feature type="region of interest" description="Disordered" evidence="17">
    <location>
        <begin position="50"/>
        <end position="73"/>
    </location>
</feature>
<dbReference type="RefSeq" id="WP_168147028.1">
    <property type="nucleotide sequence ID" value="NZ_JAAVXB010000002.1"/>
</dbReference>
<keyword evidence="10" id="KW-0574">Periplasm</keyword>
<dbReference type="PROSITE" id="PS50106">
    <property type="entry name" value="PDZ"/>
    <property type="match status" value="2"/>
</dbReference>
<feature type="binding site" evidence="16">
    <location>
        <begin position="232"/>
        <end position="234"/>
    </location>
    <ligand>
        <name>substrate</name>
    </ligand>
</feature>
<evidence type="ECO:0000313" key="21">
    <source>
        <dbReference type="Proteomes" id="UP000653472"/>
    </source>
</evidence>
<dbReference type="PRINTS" id="PR00834">
    <property type="entry name" value="PROTEASES2C"/>
</dbReference>
<evidence type="ECO:0000259" key="19">
    <source>
        <dbReference type="PROSITE" id="PS50106"/>
    </source>
</evidence>
<dbReference type="NCBIfam" id="TIGR02037">
    <property type="entry name" value="degP_htrA_DO"/>
    <property type="match status" value="1"/>
</dbReference>
<evidence type="ECO:0000256" key="13">
    <source>
        <dbReference type="ARBA" id="ARBA00023016"/>
    </source>
</evidence>
<evidence type="ECO:0000256" key="4">
    <source>
        <dbReference type="ARBA" id="ARBA00010541"/>
    </source>
</evidence>
<evidence type="ECO:0000256" key="7">
    <source>
        <dbReference type="ARBA" id="ARBA00022670"/>
    </source>
</evidence>
<evidence type="ECO:0000313" key="20">
    <source>
        <dbReference type="EMBL" id="NKF21795.1"/>
    </source>
</evidence>
<evidence type="ECO:0000256" key="12">
    <source>
        <dbReference type="ARBA" id="ARBA00022825"/>
    </source>
</evidence>
<evidence type="ECO:0000256" key="6">
    <source>
        <dbReference type="ARBA" id="ARBA00013958"/>
    </source>
</evidence>
<evidence type="ECO:0000256" key="1">
    <source>
        <dbReference type="ARBA" id="ARBA00001772"/>
    </source>
</evidence>
<comment type="subcellular location">
    <subcellularLocation>
        <location evidence="3">Periplasm</location>
    </subcellularLocation>
</comment>
<dbReference type="InterPro" id="IPR009003">
    <property type="entry name" value="Peptidase_S1_PA"/>
</dbReference>
<dbReference type="PROSITE" id="PS51257">
    <property type="entry name" value="PROKAR_LIPOPROTEIN"/>
    <property type="match status" value="1"/>
</dbReference>
<evidence type="ECO:0000256" key="11">
    <source>
        <dbReference type="ARBA" id="ARBA00022801"/>
    </source>
</evidence>
<comment type="catalytic activity">
    <reaction evidence="1">
        <text>Acts on substrates that are at least partially unfolded. The cleavage site P1 residue is normally between a pair of hydrophobic residues, such as Val-|-Val.</text>
        <dbReference type="EC" id="3.4.21.107"/>
    </reaction>
</comment>
<proteinExistence type="inferred from homology"/>
<name>A0A969WBF9_9GAMM</name>
<reference evidence="20" key="1">
    <citation type="submission" date="2020-03" db="EMBL/GenBank/DDBJ databases">
        <title>Solimonas marina sp. nov., isolated from deep seawater of the Pacific Ocean.</title>
        <authorList>
            <person name="Liu X."/>
            <person name="Lai Q."/>
            <person name="Sun F."/>
            <person name="Gai Y."/>
            <person name="Li G."/>
            <person name="Shao Z."/>
        </authorList>
    </citation>
    <scope>NUCLEOTIDE SEQUENCE</scope>
    <source>
        <strain evidence="20">C16B3</strain>
    </source>
</reference>
<dbReference type="Gene3D" id="2.30.42.10">
    <property type="match status" value="2"/>
</dbReference>
<keyword evidence="12" id="KW-0720">Serine protease</keyword>
<gene>
    <name evidence="20" type="ORF">G7Y82_05650</name>
</gene>
<dbReference type="GO" id="GO:0006508">
    <property type="term" value="P:proteolysis"/>
    <property type="evidence" value="ECO:0007669"/>
    <property type="project" value="UniProtKB-KW"/>
</dbReference>
<feature type="region of interest" description="Disordered" evidence="17">
    <location>
        <begin position="87"/>
        <end position="113"/>
    </location>
</feature>
<keyword evidence="7" id="KW-0645">Protease</keyword>
<evidence type="ECO:0000256" key="18">
    <source>
        <dbReference type="SAM" id="SignalP"/>
    </source>
</evidence>
<dbReference type="InterPro" id="IPR001940">
    <property type="entry name" value="Peptidase_S1C"/>
</dbReference>
<feature type="binding site" evidence="16">
    <location>
        <position position="131"/>
    </location>
    <ligand>
        <name>substrate</name>
    </ligand>
</feature>
<feature type="domain" description="PDZ" evidence="19">
    <location>
        <begin position="403"/>
        <end position="483"/>
    </location>
</feature>
<dbReference type="PANTHER" id="PTHR22939:SF130">
    <property type="entry name" value="PERIPLASMIC SERINE ENDOPROTEASE DEGP-LIKE-RELATED"/>
    <property type="match status" value="1"/>
</dbReference>
<comment type="caution">
    <text evidence="20">The sequence shown here is derived from an EMBL/GenBank/DDBJ whole genome shotgun (WGS) entry which is preliminary data.</text>
</comment>
<dbReference type="InterPro" id="IPR036034">
    <property type="entry name" value="PDZ_sf"/>
</dbReference>
<keyword evidence="11" id="KW-0378">Hydrolase</keyword>
<dbReference type="SMART" id="SM00228">
    <property type="entry name" value="PDZ"/>
    <property type="match status" value="2"/>
</dbReference>
<comment type="function">
    <text evidence="2">Might be efficient in the degradation of transiently denatured and unfolded proteins which accumulate in the periplasm following stress conditions.</text>
</comment>
<comment type="similarity">
    <text evidence="4">Belongs to the peptidase S1C family.</text>
</comment>
<evidence type="ECO:0000256" key="15">
    <source>
        <dbReference type="PIRSR" id="PIRSR611782-1"/>
    </source>
</evidence>
<feature type="signal peptide" evidence="18">
    <location>
        <begin position="1"/>
        <end position="22"/>
    </location>
</feature>
<evidence type="ECO:0000256" key="5">
    <source>
        <dbReference type="ARBA" id="ARBA00013035"/>
    </source>
</evidence>
<feature type="domain" description="PDZ" evidence="19">
    <location>
        <begin position="273"/>
        <end position="369"/>
    </location>
</feature>
<dbReference type="PANTHER" id="PTHR22939">
    <property type="entry name" value="SERINE PROTEASE FAMILY S1C HTRA-RELATED"/>
    <property type="match status" value="1"/>
</dbReference>
<dbReference type="GO" id="GO:0004252">
    <property type="term" value="F:serine-type endopeptidase activity"/>
    <property type="evidence" value="ECO:0007669"/>
    <property type="project" value="InterPro"/>
</dbReference>
<dbReference type="Gene3D" id="2.40.10.120">
    <property type="match status" value="1"/>
</dbReference>
<evidence type="ECO:0000256" key="3">
    <source>
        <dbReference type="ARBA" id="ARBA00004418"/>
    </source>
</evidence>
<feature type="chain" id="PRO_5039152382" description="Probable periplasmic serine endoprotease DegP-like" evidence="18">
    <location>
        <begin position="23"/>
        <end position="499"/>
    </location>
</feature>
<evidence type="ECO:0000256" key="16">
    <source>
        <dbReference type="PIRSR" id="PIRSR611782-2"/>
    </source>
</evidence>
<feature type="compositionally biased region" description="Acidic residues" evidence="17">
    <location>
        <begin position="92"/>
        <end position="101"/>
    </location>
</feature>
<dbReference type="Pfam" id="PF13180">
    <property type="entry name" value="PDZ_2"/>
    <property type="match status" value="2"/>
</dbReference>
<evidence type="ECO:0000256" key="2">
    <source>
        <dbReference type="ARBA" id="ARBA00002610"/>
    </source>
</evidence>
<keyword evidence="21" id="KW-1185">Reference proteome</keyword>
<keyword evidence="8 18" id="KW-0732">Signal</keyword>
<feature type="active site" description="Charge relay system" evidence="15">
    <location>
        <position position="131"/>
    </location>
</feature>
<evidence type="ECO:0000256" key="14">
    <source>
        <dbReference type="ARBA" id="ARBA00032850"/>
    </source>
</evidence>
<dbReference type="SUPFAM" id="SSF50156">
    <property type="entry name" value="PDZ domain-like"/>
    <property type="match status" value="2"/>
</dbReference>
<keyword evidence="9" id="KW-0677">Repeat</keyword>
<protein>
    <recommendedName>
        <fullName evidence="6">Probable periplasmic serine endoprotease DegP-like</fullName>
        <ecNumber evidence="5">3.4.21.107</ecNumber>
    </recommendedName>
    <alternativeName>
        <fullName evidence="14">Protease Do</fullName>
    </alternativeName>
</protein>
<dbReference type="InterPro" id="IPR011782">
    <property type="entry name" value="Pept_S1C_Do"/>
</dbReference>
<dbReference type="InterPro" id="IPR001478">
    <property type="entry name" value="PDZ"/>
</dbReference>
<evidence type="ECO:0000256" key="8">
    <source>
        <dbReference type="ARBA" id="ARBA00022729"/>
    </source>
</evidence>
<evidence type="ECO:0000256" key="9">
    <source>
        <dbReference type="ARBA" id="ARBA00022737"/>
    </source>
</evidence>
<evidence type="ECO:0000256" key="10">
    <source>
        <dbReference type="ARBA" id="ARBA00022764"/>
    </source>
</evidence>
<accession>A0A969WBF9</accession>
<dbReference type="EC" id="3.4.21.107" evidence="5"/>
<dbReference type="EMBL" id="JAAVXB010000002">
    <property type="protein sequence ID" value="NKF21795.1"/>
    <property type="molecule type" value="Genomic_DNA"/>
</dbReference>
<feature type="active site" description="Charge relay system" evidence="15">
    <location>
        <position position="161"/>
    </location>
</feature>